<feature type="repeat" description="WD" evidence="3">
    <location>
        <begin position="473"/>
        <end position="514"/>
    </location>
</feature>
<feature type="repeat" description="WD" evidence="3">
    <location>
        <begin position="268"/>
        <end position="309"/>
    </location>
</feature>
<dbReference type="Gene3D" id="3.30.40.10">
    <property type="entry name" value="Zinc/RING finger domain, C3HC4 (zinc finger)"/>
    <property type="match status" value="1"/>
</dbReference>
<feature type="repeat" description="WD" evidence="3">
    <location>
        <begin position="310"/>
        <end position="343"/>
    </location>
</feature>
<feature type="repeat" description="WD" evidence="3">
    <location>
        <begin position="386"/>
        <end position="416"/>
    </location>
</feature>
<dbReference type="PANTHER" id="PTHR22847">
    <property type="entry name" value="WD40 REPEAT PROTEIN"/>
    <property type="match status" value="1"/>
</dbReference>
<evidence type="ECO:0000256" key="3">
    <source>
        <dbReference type="PROSITE-ProRule" id="PRU00221"/>
    </source>
</evidence>
<dbReference type="Proteomes" id="UP001461498">
    <property type="component" value="Unassembled WGS sequence"/>
</dbReference>
<evidence type="ECO:0000313" key="5">
    <source>
        <dbReference type="EMBL" id="KAK9504366.1"/>
    </source>
</evidence>
<dbReference type="PRINTS" id="PR00320">
    <property type="entry name" value="GPROTEINBRPT"/>
</dbReference>
<dbReference type="SUPFAM" id="SSF57850">
    <property type="entry name" value="RING/U-box"/>
    <property type="match status" value="1"/>
</dbReference>
<feature type="repeat" description="WD" evidence="3">
    <location>
        <begin position="430"/>
        <end position="471"/>
    </location>
</feature>
<dbReference type="Pfam" id="PF00400">
    <property type="entry name" value="WD40"/>
    <property type="match status" value="14"/>
</dbReference>
<feature type="repeat" description="WD" evidence="3">
    <location>
        <begin position="149"/>
        <end position="190"/>
    </location>
</feature>
<feature type="repeat" description="WD" evidence="3">
    <location>
        <begin position="617"/>
        <end position="659"/>
    </location>
</feature>
<dbReference type="InterPro" id="IPR003613">
    <property type="entry name" value="Ubox_domain"/>
</dbReference>
<comment type="caution">
    <text evidence="5">The sequence shown here is derived from an EMBL/GenBank/DDBJ whole genome shotgun (WGS) entry which is preliminary data.</text>
</comment>
<feature type="repeat" description="WD" evidence="3">
    <location>
        <begin position="61"/>
        <end position="102"/>
    </location>
</feature>
<keyword evidence="1 3" id="KW-0853">WD repeat</keyword>
<dbReference type="CDD" id="cd00200">
    <property type="entry name" value="WD40"/>
    <property type="match status" value="3"/>
</dbReference>
<sequence length="849" mass="92596">MASFNTETVSVLQKLNAHSSDVISCDFGCGCYLATGSGDKTVCVYKWKQGLGFVETSYSPLLGHKYSVTCVRFSPLAPMLASASVDGHTLLWNLRTGQCIHSLVQANGNGVRIVCFSKKDNLLASAGEGGVLCLWSVNTSNYSLIKTISGHDDESIQGAAFSPDGLLLVTGDVTGSYRVWSIAAAKEDRDPALITIRDAHDLGINSLEFSNQHTVHMEEDGCMFERSYLLVSSGNDHFVRVWQVSISQSGKNTSHILPPPQPVLLAKLQGHHSAVTQIRISSDGELIASTSIDKTTRIWQLSTNRCLKTLEGHSRYVTSCGFSPDSSLLVTGSNDKTVILWDLTGALGLDSELSPSPTYNGLLPPLPGTSHDEAHNERSMRIFQKIDAHSASINSVDFNSDYLVSGGSDHRIMIWKWNGLDKIELFHNIEEAHRYSIHQVEFSTKTGLLASCSLDGTALLWDPESGSVKKSGFHVSGSGVKCVRFSPDSNLLAAGGDDDIIQVYDAETLQPVSNLVGDGEGVTCLAFSPQADYILSGSADGHCRLYYLGVPSSNPIYTLDNAHDLGVTSMDFSEISHSQYPGDRGGKYEVATCGNDCLIKIWNVKTEENTISLVWTLTGHGGSVTCVRYSPRLSEMIASTGTDKTCRLWDAYSGECRYLVESEEGILTCCSFSPDATLLAAGSLDKTLLLWELPKDLAFHSFLASGAKQSHNIVYKWSVDNVNKWLEIYNIPPSNLTGEALLQFSIPKILDQLNIADEVQRAELSARLEELRKESSGVEPPHEFLCPITHQLMRDPVIANDGHTYERSAIEAWFLNGHTTSPMTNNCLATTALDPNIELRKAITAYLTQ</sequence>
<dbReference type="GO" id="GO:1990234">
    <property type="term" value="C:transferase complex"/>
    <property type="evidence" value="ECO:0007669"/>
    <property type="project" value="UniProtKB-ARBA"/>
</dbReference>
<protein>
    <recommendedName>
        <fullName evidence="4">U-box domain-containing protein</fullName>
    </recommendedName>
</protein>
<dbReference type="SUPFAM" id="SSF47769">
    <property type="entry name" value="SAM/Pointed domain"/>
    <property type="match status" value="1"/>
</dbReference>
<dbReference type="InterPro" id="IPR013761">
    <property type="entry name" value="SAM/pointed_sf"/>
</dbReference>
<dbReference type="Pfam" id="PF04564">
    <property type="entry name" value="U-box"/>
    <property type="match status" value="1"/>
</dbReference>
<evidence type="ECO:0000313" key="6">
    <source>
        <dbReference type="Proteomes" id="UP001461498"/>
    </source>
</evidence>
<dbReference type="InterPro" id="IPR015943">
    <property type="entry name" value="WD40/YVTN_repeat-like_dom_sf"/>
</dbReference>
<keyword evidence="6" id="KW-1185">Reference proteome</keyword>
<dbReference type="InterPro" id="IPR020472">
    <property type="entry name" value="WD40_PAC1"/>
</dbReference>
<dbReference type="InterPro" id="IPR001680">
    <property type="entry name" value="WD40_rpt"/>
</dbReference>
<gene>
    <name evidence="5" type="ORF">O3M35_010714</name>
</gene>
<reference evidence="5 6" key="1">
    <citation type="submission" date="2022-12" db="EMBL/GenBank/DDBJ databases">
        <title>Chromosome-level genome assembly of true bugs.</title>
        <authorList>
            <person name="Ma L."/>
            <person name="Li H."/>
        </authorList>
    </citation>
    <scope>NUCLEOTIDE SEQUENCE [LARGE SCALE GENOMIC DNA]</scope>
    <source>
        <strain evidence="5">Lab_2022b</strain>
    </source>
</reference>
<dbReference type="PROSITE" id="PS50082">
    <property type="entry name" value="WD_REPEATS_2"/>
    <property type="match status" value="10"/>
</dbReference>
<dbReference type="PROSITE" id="PS51698">
    <property type="entry name" value="U_BOX"/>
    <property type="match status" value="1"/>
</dbReference>
<dbReference type="CDD" id="cd16655">
    <property type="entry name" value="RING-Ubox_WDSUB1-like"/>
    <property type="match status" value="1"/>
</dbReference>
<feature type="repeat" description="WD" evidence="3">
    <location>
        <begin position="660"/>
        <end position="693"/>
    </location>
</feature>
<dbReference type="InterPro" id="IPR019775">
    <property type="entry name" value="WD40_repeat_CS"/>
</dbReference>
<dbReference type="SUPFAM" id="SSF50978">
    <property type="entry name" value="WD40 repeat-like"/>
    <property type="match status" value="2"/>
</dbReference>
<dbReference type="SMART" id="SM00504">
    <property type="entry name" value="Ubox"/>
    <property type="match status" value="1"/>
</dbReference>
<dbReference type="PANTHER" id="PTHR22847:SF637">
    <property type="entry name" value="WD REPEAT DOMAIN 5B"/>
    <property type="match status" value="1"/>
</dbReference>
<organism evidence="5 6">
    <name type="scientific">Rhynocoris fuscipes</name>
    <dbReference type="NCBI Taxonomy" id="488301"/>
    <lineage>
        <taxon>Eukaryota</taxon>
        <taxon>Metazoa</taxon>
        <taxon>Ecdysozoa</taxon>
        <taxon>Arthropoda</taxon>
        <taxon>Hexapoda</taxon>
        <taxon>Insecta</taxon>
        <taxon>Pterygota</taxon>
        <taxon>Neoptera</taxon>
        <taxon>Paraneoptera</taxon>
        <taxon>Hemiptera</taxon>
        <taxon>Heteroptera</taxon>
        <taxon>Panheteroptera</taxon>
        <taxon>Cimicomorpha</taxon>
        <taxon>Reduviidae</taxon>
        <taxon>Harpactorinae</taxon>
        <taxon>Harpactorini</taxon>
        <taxon>Rhynocoris</taxon>
    </lineage>
</organism>
<dbReference type="PROSITE" id="PS00678">
    <property type="entry name" value="WD_REPEATS_1"/>
    <property type="match status" value="3"/>
</dbReference>
<accession>A0AAW1D018</accession>
<evidence type="ECO:0000259" key="4">
    <source>
        <dbReference type="PROSITE" id="PS51698"/>
    </source>
</evidence>
<dbReference type="SMART" id="SM00320">
    <property type="entry name" value="WD40"/>
    <property type="match status" value="14"/>
</dbReference>
<feature type="repeat" description="WD" evidence="3">
    <location>
        <begin position="515"/>
        <end position="546"/>
    </location>
</feature>
<name>A0AAW1D018_9HEMI</name>
<dbReference type="Gene3D" id="2.130.10.10">
    <property type="entry name" value="YVTN repeat-like/Quinoprotein amine dehydrogenase"/>
    <property type="match status" value="4"/>
</dbReference>
<feature type="domain" description="U-box" evidence="4">
    <location>
        <begin position="779"/>
        <end position="849"/>
    </location>
</feature>
<dbReference type="EMBL" id="JAPXFL010000007">
    <property type="protein sequence ID" value="KAK9504366.1"/>
    <property type="molecule type" value="Genomic_DNA"/>
</dbReference>
<keyword evidence="2" id="KW-0677">Repeat</keyword>
<proteinExistence type="predicted"/>
<evidence type="ECO:0000256" key="2">
    <source>
        <dbReference type="ARBA" id="ARBA00022737"/>
    </source>
</evidence>
<dbReference type="InterPro" id="IPR036322">
    <property type="entry name" value="WD40_repeat_dom_sf"/>
</dbReference>
<evidence type="ECO:0000256" key="1">
    <source>
        <dbReference type="ARBA" id="ARBA00022574"/>
    </source>
</evidence>
<dbReference type="InterPro" id="IPR013083">
    <property type="entry name" value="Znf_RING/FYVE/PHD"/>
</dbReference>
<dbReference type="SUPFAM" id="SSF63829">
    <property type="entry name" value="Calcium-dependent phosphotriesterase"/>
    <property type="match status" value="1"/>
</dbReference>
<dbReference type="GO" id="GO:0016567">
    <property type="term" value="P:protein ubiquitination"/>
    <property type="evidence" value="ECO:0007669"/>
    <property type="project" value="InterPro"/>
</dbReference>
<dbReference type="GO" id="GO:0004842">
    <property type="term" value="F:ubiquitin-protein transferase activity"/>
    <property type="evidence" value="ECO:0007669"/>
    <property type="project" value="InterPro"/>
</dbReference>
<dbReference type="PROSITE" id="PS50294">
    <property type="entry name" value="WD_REPEATS_REGION"/>
    <property type="match status" value="7"/>
</dbReference>
<dbReference type="AlphaFoldDB" id="A0AAW1D018"/>